<feature type="signal peptide" evidence="2">
    <location>
        <begin position="1"/>
        <end position="19"/>
    </location>
</feature>
<protein>
    <submittedName>
        <fullName evidence="4">Uncharacterized protein DUF4397</fullName>
    </submittedName>
</protein>
<dbReference type="AlphaFoldDB" id="A0A3N2CS73"/>
<organism evidence="4 5">
    <name type="scientific">Nocardioides aurantiacus</name>
    <dbReference type="NCBI Taxonomy" id="86796"/>
    <lineage>
        <taxon>Bacteria</taxon>
        <taxon>Bacillati</taxon>
        <taxon>Actinomycetota</taxon>
        <taxon>Actinomycetes</taxon>
        <taxon>Propionibacteriales</taxon>
        <taxon>Nocardioidaceae</taxon>
        <taxon>Nocardioides</taxon>
    </lineage>
</organism>
<gene>
    <name evidence="4" type="ORF">EDD33_1231</name>
</gene>
<evidence type="ECO:0000256" key="2">
    <source>
        <dbReference type="SAM" id="SignalP"/>
    </source>
</evidence>
<dbReference type="Pfam" id="PF14344">
    <property type="entry name" value="DUF4397"/>
    <property type="match status" value="1"/>
</dbReference>
<name>A0A3N2CS73_9ACTN</name>
<proteinExistence type="predicted"/>
<dbReference type="RefSeq" id="WP_123389547.1">
    <property type="nucleotide sequence ID" value="NZ_RKHO01000001.1"/>
</dbReference>
<evidence type="ECO:0000313" key="4">
    <source>
        <dbReference type="EMBL" id="ROR90391.1"/>
    </source>
</evidence>
<comment type="caution">
    <text evidence="4">The sequence shown here is derived from an EMBL/GenBank/DDBJ whole genome shotgun (WGS) entry which is preliminary data.</text>
</comment>
<dbReference type="OrthoDB" id="5800709at2"/>
<sequence>MTKRNVSTALLAAAVVAIGATTGLGGGASAAGGGQVTVVQAVPGAEVGVQVDGRLVQPQAGVGEVIGPLTLAAGTHRLSFTGVPGGRTLAARVEVAAGSGHDVVLHRPAAVDGALVVSTYATPDAPIGPDKARLLLAHTATVSPADVAFDGEVVFSNIANGEYADADVPAGQHRVELLPTGRRGDPILGPLSVDLAPRTATMVYAVGNPRTRSMDVVTHTLQLSSDGSVAPRSIDTGSVGLVPRGSREPIAALSPWGPRATGRP</sequence>
<accession>A0A3N2CS73</accession>
<evidence type="ECO:0000259" key="3">
    <source>
        <dbReference type="Pfam" id="PF14344"/>
    </source>
</evidence>
<dbReference type="EMBL" id="RKHO01000001">
    <property type="protein sequence ID" value="ROR90391.1"/>
    <property type="molecule type" value="Genomic_DNA"/>
</dbReference>
<feature type="domain" description="DUF4397" evidence="3">
    <location>
        <begin position="35"/>
        <end position="145"/>
    </location>
</feature>
<dbReference type="InterPro" id="IPR025510">
    <property type="entry name" value="DUF4397"/>
</dbReference>
<keyword evidence="2" id="KW-0732">Signal</keyword>
<evidence type="ECO:0000256" key="1">
    <source>
        <dbReference type="SAM" id="MobiDB-lite"/>
    </source>
</evidence>
<feature type="chain" id="PRO_5039224008" evidence="2">
    <location>
        <begin position="20"/>
        <end position="264"/>
    </location>
</feature>
<reference evidence="4 5" key="1">
    <citation type="submission" date="2018-11" db="EMBL/GenBank/DDBJ databases">
        <title>Sequencing the genomes of 1000 actinobacteria strains.</title>
        <authorList>
            <person name="Klenk H.-P."/>
        </authorList>
    </citation>
    <scope>NUCLEOTIDE SEQUENCE [LARGE SCALE GENOMIC DNA]</scope>
    <source>
        <strain evidence="4 5">DSM 12652</strain>
    </source>
</reference>
<dbReference type="Proteomes" id="UP000281738">
    <property type="component" value="Unassembled WGS sequence"/>
</dbReference>
<evidence type="ECO:0000313" key="5">
    <source>
        <dbReference type="Proteomes" id="UP000281738"/>
    </source>
</evidence>
<keyword evidence="5" id="KW-1185">Reference proteome</keyword>
<feature type="region of interest" description="Disordered" evidence="1">
    <location>
        <begin position="226"/>
        <end position="264"/>
    </location>
</feature>